<keyword evidence="6" id="KW-1185">Reference proteome</keyword>
<comment type="caution">
    <text evidence="5">The sequence shown here is derived from an EMBL/GenBank/DDBJ whole genome shotgun (WGS) entry which is preliminary data.</text>
</comment>
<dbReference type="PANTHER" id="PTHR14167">
    <property type="entry name" value="SH3 DOMAIN-CONTAINING"/>
    <property type="match status" value="1"/>
</dbReference>
<protein>
    <recommendedName>
        <fullName evidence="4">SH3 domain-containing protein</fullName>
    </recommendedName>
</protein>
<gene>
    <name evidence="5" type="ORF">IAR55_001111</name>
</gene>
<dbReference type="InterPro" id="IPR001452">
    <property type="entry name" value="SH3_domain"/>
</dbReference>
<dbReference type="RefSeq" id="XP_066805441.1">
    <property type="nucleotide sequence ID" value="XM_066944240.1"/>
</dbReference>
<dbReference type="CDD" id="cd00174">
    <property type="entry name" value="SH3"/>
    <property type="match status" value="1"/>
</dbReference>
<dbReference type="AlphaFoldDB" id="A0AAW0Z4T7"/>
<dbReference type="InterPro" id="IPR036028">
    <property type="entry name" value="SH3-like_dom_sf"/>
</dbReference>
<dbReference type="KEGG" id="kne:92178370"/>
<feature type="compositionally biased region" description="Polar residues" evidence="3">
    <location>
        <begin position="126"/>
        <end position="141"/>
    </location>
</feature>
<evidence type="ECO:0000313" key="6">
    <source>
        <dbReference type="Proteomes" id="UP001388673"/>
    </source>
</evidence>
<organism evidence="5 6">
    <name type="scientific">Kwoniella newhampshirensis</name>
    <dbReference type="NCBI Taxonomy" id="1651941"/>
    <lineage>
        <taxon>Eukaryota</taxon>
        <taxon>Fungi</taxon>
        <taxon>Dikarya</taxon>
        <taxon>Basidiomycota</taxon>
        <taxon>Agaricomycotina</taxon>
        <taxon>Tremellomycetes</taxon>
        <taxon>Tremellales</taxon>
        <taxon>Cryptococcaceae</taxon>
        <taxon>Kwoniella</taxon>
    </lineage>
</organism>
<feature type="compositionally biased region" description="Pro residues" evidence="3">
    <location>
        <begin position="49"/>
        <end position="65"/>
    </location>
</feature>
<evidence type="ECO:0000259" key="4">
    <source>
        <dbReference type="PROSITE" id="PS50002"/>
    </source>
</evidence>
<dbReference type="Gene3D" id="2.30.30.40">
    <property type="entry name" value="SH3 Domains"/>
    <property type="match status" value="1"/>
</dbReference>
<evidence type="ECO:0000313" key="5">
    <source>
        <dbReference type="EMBL" id="KAK8865962.1"/>
    </source>
</evidence>
<dbReference type="PROSITE" id="PS50002">
    <property type="entry name" value="SH3"/>
    <property type="match status" value="1"/>
</dbReference>
<dbReference type="SUPFAM" id="SSF50044">
    <property type="entry name" value="SH3-domain"/>
    <property type="match status" value="1"/>
</dbReference>
<name>A0AAW0Z4T7_9TREE</name>
<feature type="region of interest" description="Disordered" evidence="3">
    <location>
        <begin position="214"/>
        <end position="237"/>
    </location>
</feature>
<dbReference type="InterPro" id="IPR050384">
    <property type="entry name" value="Endophilin_SH3RF"/>
</dbReference>
<feature type="compositionally biased region" description="Gly residues" evidence="3">
    <location>
        <begin position="67"/>
        <end position="76"/>
    </location>
</feature>
<evidence type="ECO:0000256" key="1">
    <source>
        <dbReference type="ARBA" id="ARBA00022443"/>
    </source>
</evidence>
<keyword evidence="1 2" id="KW-0728">SH3 domain</keyword>
<dbReference type="Proteomes" id="UP001388673">
    <property type="component" value="Unassembled WGS sequence"/>
</dbReference>
<feature type="domain" description="SH3" evidence="4">
    <location>
        <begin position="235"/>
        <end position="293"/>
    </location>
</feature>
<feature type="compositionally biased region" description="Polar residues" evidence="3">
    <location>
        <begin position="224"/>
        <end position="234"/>
    </location>
</feature>
<reference evidence="5 6" key="1">
    <citation type="journal article" date="2024" name="bioRxiv">
        <title>Comparative genomics of Cryptococcus and Kwoniella reveals pathogenesis evolution and contrasting karyotype dynamics via intercentromeric recombination or chromosome fusion.</title>
        <authorList>
            <person name="Coelho M.A."/>
            <person name="David-Palma M."/>
            <person name="Shea T."/>
            <person name="Bowers K."/>
            <person name="McGinley-Smith S."/>
            <person name="Mohammad A.W."/>
            <person name="Gnirke A."/>
            <person name="Yurkov A.M."/>
            <person name="Nowrousian M."/>
            <person name="Sun S."/>
            <person name="Cuomo C.A."/>
            <person name="Heitman J."/>
        </authorList>
    </citation>
    <scope>NUCLEOTIDE SEQUENCE [LARGE SCALE GENOMIC DNA]</scope>
    <source>
        <strain evidence="5 6">CBS 13917</strain>
    </source>
</reference>
<evidence type="ECO:0000256" key="2">
    <source>
        <dbReference type="PROSITE-ProRule" id="PRU00192"/>
    </source>
</evidence>
<dbReference type="Pfam" id="PF00018">
    <property type="entry name" value="SH3_1"/>
    <property type="match status" value="1"/>
</dbReference>
<evidence type="ECO:0000256" key="3">
    <source>
        <dbReference type="SAM" id="MobiDB-lite"/>
    </source>
</evidence>
<dbReference type="SMART" id="SM00326">
    <property type="entry name" value="SH3"/>
    <property type="match status" value="1"/>
</dbReference>
<dbReference type="PRINTS" id="PR00452">
    <property type="entry name" value="SH3DOMAIN"/>
</dbReference>
<dbReference type="EMBL" id="JBCAWK010000002">
    <property type="protein sequence ID" value="KAK8865962.1"/>
    <property type="molecule type" value="Genomic_DNA"/>
</dbReference>
<proteinExistence type="predicted"/>
<sequence>MFANLTYEAFFSLLDEYFTSRPQNRPSTSTNPSPVSSTVVSSSTTTRSLPPPNRSPAPPLSPPPSAGFGGGGGGGDQDLAQRFISQSIRLGTAGTKAGVGAVSKNKDAMDLLGKVGAAGMMRGANSRLNSGSGTNDQNASITEIDDNQGGGGGGRGPPPPVQKKKHGVAGLVSGKSFGHVDTSSKMSAFTSMWKDPQKVQTPVVEHHQGAVLSHTPVALPPPSRRNTSQHSSPAETDGQAQALYDYSGADAGDLSVQANQIVNVIEQTSNDWWTCEDGNGTRGLVPATYLKAL</sequence>
<accession>A0AAW0Z4T7</accession>
<feature type="region of interest" description="Disordered" evidence="3">
    <location>
        <begin position="123"/>
        <end position="167"/>
    </location>
</feature>
<feature type="compositionally biased region" description="Low complexity" evidence="3">
    <location>
        <begin position="24"/>
        <end position="48"/>
    </location>
</feature>
<dbReference type="GeneID" id="92178370"/>
<feature type="region of interest" description="Disordered" evidence="3">
    <location>
        <begin position="21"/>
        <end position="79"/>
    </location>
</feature>